<proteinExistence type="predicted"/>
<feature type="compositionally biased region" description="Low complexity" evidence="1">
    <location>
        <begin position="237"/>
        <end position="247"/>
    </location>
</feature>
<dbReference type="VEuPathDB" id="ToxoDB:TGMAS_262000"/>
<feature type="compositionally biased region" description="Acidic residues" evidence="1">
    <location>
        <begin position="254"/>
        <end position="316"/>
    </location>
</feature>
<gene>
    <name evidence="2" type="ORF">TGMAS_262000</name>
</gene>
<dbReference type="Gene3D" id="1.20.5.2050">
    <property type="match status" value="1"/>
</dbReference>
<feature type="region of interest" description="Disordered" evidence="1">
    <location>
        <begin position="229"/>
        <end position="316"/>
    </location>
</feature>
<dbReference type="Proteomes" id="UP000028821">
    <property type="component" value="Unassembled WGS sequence"/>
</dbReference>
<dbReference type="AlphaFoldDB" id="A0A086QS04"/>
<evidence type="ECO:0000256" key="1">
    <source>
        <dbReference type="SAM" id="MobiDB-lite"/>
    </source>
</evidence>
<feature type="region of interest" description="Disordered" evidence="1">
    <location>
        <begin position="791"/>
        <end position="845"/>
    </location>
</feature>
<feature type="region of interest" description="Disordered" evidence="1">
    <location>
        <begin position="554"/>
        <end position="584"/>
    </location>
</feature>
<feature type="compositionally biased region" description="Basic and acidic residues" evidence="1">
    <location>
        <begin position="565"/>
        <end position="579"/>
    </location>
</feature>
<protein>
    <submittedName>
        <fullName evidence="2">AP2 domain transcription factor AP2VIIb-2</fullName>
    </submittedName>
</protein>
<reference evidence="2 3" key="1">
    <citation type="submission" date="2014-04" db="EMBL/GenBank/DDBJ databases">
        <authorList>
            <person name="Sibley D."/>
            <person name="Venepally P."/>
            <person name="Karamycheva S."/>
            <person name="Hadjithomas M."/>
            <person name="Khan A."/>
            <person name="Brunk B."/>
            <person name="Roos D."/>
            <person name="Caler E."/>
            <person name="Lorenzi H."/>
        </authorList>
    </citation>
    <scope>NUCLEOTIDE SEQUENCE [LARGE SCALE GENOMIC DNA]</scope>
    <source>
        <strain evidence="2 3">MAS</strain>
    </source>
</reference>
<evidence type="ECO:0000313" key="2">
    <source>
        <dbReference type="EMBL" id="KFH15386.1"/>
    </source>
</evidence>
<feature type="compositionally biased region" description="Acidic residues" evidence="1">
    <location>
        <begin position="828"/>
        <end position="842"/>
    </location>
</feature>
<dbReference type="OrthoDB" id="361126at2759"/>
<feature type="compositionally biased region" description="Basic and acidic residues" evidence="1">
    <location>
        <begin position="791"/>
        <end position="812"/>
    </location>
</feature>
<feature type="region of interest" description="Disordered" evidence="1">
    <location>
        <begin position="705"/>
        <end position="758"/>
    </location>
</feature>
<dbReference type="EMBL" id="AEXC02000906">
    <property type="protein sequence ID" value="KFH15386.1"/>
    <property type="molecule type" value="Genomic_DNA"/>
</dbReference>
<sequence length="1083" mass="119106">MLSSWPLSALGENVAEASGATPLRSTSFRSWTSGVRTPELHEEQTSPSGVSPPSLGRAFPAVSSAGPSLRFSTFFSASSSLSPRAAANREARAGVGVDARGEDREPHQVRREEENERLWRRADVRRRGSDAMDSAALENVHGSEDANFARQRLPGSELSRMDFERREDSARRRTNIQQIVGRDAPSVDSTASVHSVVTYPASSLIDVLFDFLPEETVSREMCERFAMVKRRRRHRASSLPLPSSGLASRRDSETAQEETDEEGEQDAETAQEETAEEGEQDAETTQEETAEEGEQDAETTQEETAEEGEQDAETEEGTFDCCICMGEYAVSERVRTLQFFLHILSERIQLSLVFSVQKYIDARKTADGEILAEWLYDSSPDDAPSRFCPNPPSALRDVTGSVFPVNACSLSPPSREAFRRKQPSQAIQRSLFLQLCNQRSRASPRVRSDVRCTYTRKLAMTSPSPAGAASLTRSSRWSSLRLSPFALSIPSAFSYPPRCSSSLFLWSSSIHSSLRASRRSSQSALSLRRLSSASVVFCRPSRSLLAPAAPLVPVEDSPSACAARQSDRSRKNAGEKTSSRDLQTTVCPKRRAPGVVPQPSCRQRVTRRLCSGVRTPERPTWRIAGQALYAPQPRLSLARASRTSASLSSSFILSSFAANFPVGLATSRTFPQARHMPPAPPGDSRGFLSVFKDFSNAPASSGCARGRVHSSSSFSHRSPSSSVPEKCTRSRERDGKSAPAAAAGGVPTPRSGARESVASASGASGASLYAIFSQTRQLSCAHEAETVAARNIDEAEQARRRDDDTRREEERPTNGAAAKCQREKSEEKDSEEASETAAEAEDGEPKVYRQREGMIQFVFQWGIGNSFRAVSANRFRPVHAARPKEVSIHPSYFESPHPFVIWEPLNEAWEVYFYENLKKSAKPFPVKKFGIARAKREALLFLEQMKVRGALSLGEHNAQKSPPNTVRFIVLSASRITSASRFPGLSLPVCLDLHLASLSLQRRLFHSLTVSSPLSVSDSRSFSSLVSRPLTTRVFICLSLFFPFRSSRVSLVSFCLRGSVDGSPLSSWVVFLAFHSYDVQSFE</sequence>
<comment type="caution">
    <text evidence="2">The sequence shown here is derived from an EMBL/GenBank/DDBJ whole genome shotgun (WGS) entry which is preliminary data.</text>
</comment>
<accession>A0A086QS04</accession>
<feature type="region of interest" description="Disordered" evidence="1">
    <location>
        <begin position="82"/>
        <end position="111"/>
    </location>
</feature>
<feature type="compositionally biased region" description="Basic and acidic residues" evidence="1">
    <location>
        <begin position="726"/>
        <end position="736"/>
    </location>
</feature>
<feature type="compositionally biased region" description="Basic and acidic residues" evidence="1">
    <location>
        <begin position="99"/>
        <end position="111"/>
    </location>
</feature>
<feature type="compositionally biased region" description="Low complexity" evidence="1">
    <location>
        <begin position="709"/>
        <end position="724"/>
    </location>
</feature>
<name>A0A086QS04_TOXGO</name>
<evidence type="ECO:0000313" key="3">
    <source>
        <dbReference type="Proteomes" id="UP000028821"/>
    </source>
</evidence>
<organism evidence="2 3">
    <name type="scientific">Toxoplasma gondii MAS</name>
    <dbReference type="NCBI Taxonomy" id="943118"/>
    <lineage>
        <taxon>Eukaryota</taxon>
        <taxon>Sar</taxon>
        <taxon>Alveolata</taxon>
        <taxon>Apicomplexa</taxon>
        <taxon>Conoidasida</taxon>
        <taxon>Coccidia</taxon>
        <taxon>Eucoccidiorida</taxon>
        <taxon>Eimeriorina</taxon>
        <taxon>Sarcocystidae</taxon>
        <taxon>Toxoplasma</taxon>
    </lineage>
</organism>
<feature type="region of interest" description="Disordered" evidence="1">
    <location>
        <begin position="34"/>
        <end position="55"/>
    </location>
</feature>